<dbReference type="AlphaFoldDB" id="A0A4Y2T8T4"/>
<evidence type="ECO:0000313" key="1">
    <source>
        <dbReference type="EMBL" id="GBN96987.1"/>
    </source>
</evidence>
<dbReference type="OrthoDB" id="10581626at2759"/>
<comment type="caution">
    <text evidence="1">The sequence shown here is derived from an EMBL/GenBank/DDBJ whole genome shotgun (WGS) entry which is preliminary data.</text>
</comment>
<dbReference type="EMBL" id="BGPR01026900">
    <property type="protein sequence ID" value="GBN96987.1"/>
    <property type="molecule type" value="Genomic_DNA"/>
</dbReference>
<evidence type="ECO:0000313" key="2">
    <source>
        <dbReference type="Proteomes" id="UP000499080"/>
    </source>
</evidence>
<reference evidence="1 2" key="1">
    <citation type="journal article" date="2019" name="Sci. Rep.">
        <title>Orb-weaving spider Araneus ventricosus genome elucidates the spidroin gene catalogue.</title>
        <authorList>
            <person name="Kono N."/>
            <person name="Nakamura H."/>
            <person name="Ohtoshi R."/>
            <person name="Moran D.A.P."/>
            <person name="Shinohara A."/>
            <person name="Yoshida Y."/>
            <person name="Fujiwara M."/>
            <person name="Mori M."/>
            <person name="Tomita M."/>
            <person name="Arakawa K."/>
        </authorList>
    </citation>
    <scope>NUCLEOTIDE SEQUENCE [LARGE SCALE GENOMIC DNA]</scope>
</reference>
<organism evidence="1 2">
    <name type="scientific">Araneus ventricosus</name>
    <name type="common">Orbweaver spider</name>
    <name type="synonym">Epeira ventricosa</name>
    <dbReference type="NCBI Taxonomy" id="182803"/>
    <lineage>
        <taxon>Eukaryota</taxon>
        <taxon>Metazoa</taxon>
        <taxon>Ecdysozoa</taxon>
        <taxon>Arthropoda</taxon>
        <taxon>Chelicerata</taxon>
        <taxon>Arachnida</taxon>
        <taxon>Araneae</taxon>
        <taxon>Araneomorphae</taxon>
        <taxon>Entelegynae</taxon>
        <taxon>Araneoidea</taxon>
        <taxon>Araneidae</taxon>
        <taxon>Araneus</taxon>
    </lineage>
</organism>
<proteinExistence type="predicted"/>
<name>A0A4Y2T8T4_ARAVE</name>
<keyword evidence="2" id="KW-1185">Reference proteome</keyword>
<sequence length="108" mass="11775">MTTAFHTPNCVSHASFHKGKPCRAEIVSAPTTMRSACRLSLGLGWGRGWLDPSAFIVNNRIVLRAGKSGKSVLSGKTRWKMKCIDSARQMEKSISNYCDSTKGKEGGK</sequence>
<protein>
    <submittedName>
        <fullName evidence="1">Uncharacterized protein</fullName>
    </submittedName>
</protein>
<accession>A0A4Y2T8T4</accession>
<dbReference type="Proteomes" id="UP000499080">
    <property type="component" value="Unassembled WGS sequence"/>
</dbReference>
<gene>
    <name evidence="1" type="ORF">AVEN_65107_1</name>
</gene>